<reference evidence="1" key="4">
    <citation type="submission" date="2019-03" db="UniProtKB">
        <authorList>
            <consortium name="EnsemblPlants"/>
        </authorList>
    </citation>
    <scope>IDENTIFICATION</scope>
</reference>
<reference evidence="2" key="1">
    <citation type="journal article" date="2014" name="Science">
        <title>Ancient hybridizations among the ancestral genomes of bread wheat.</title>
        <authorList>
            <consortium name="International Wheat Genome Sequencing Consortium,"/>
            <person name="Marcussen T."/>
            <person name="Sandve S.R."/>
            <person name="Heier L."/>
            <person name="Spannagl M."/>
            <person name="Pfeifer M."/>
            <person name="Jakobsen K.S."/>
            <person name="Wulff B.B."/>
            <person name="Steuernagel B."/>
            <person name="Mayer K.F."/>
            <person name="Olsen O.A."/>
        </authorList>
    </citation>
    <scope>NUCLEOTIDE SEQUENCE [LARGE SCALE GENOMIC DNA]</scope>
    <source>
        <strain evidence="2">cv. AL8/78</strain>
    </source>
</reference>
<dbReference type="AlphaFoldDB" id="A0A453JLA0"/>
<proteinExistence type="predicted"/>
<reference evidence="2" key="2">
    <citation type="journal article" date="2017" name="Nat. Plants">
        <title>The Aegilops tauschii genome reveals multiple impacts of transposons.</title>
        <authorList>
            <person name="Zhao G."/>
            <person name="Zou C."/>
            <person name="Li K."/>
            <person name="Wang K."/>
            <person name="Li T."/>
            <person name="Gao L."/>
            <person name="Zhang X."/>
            <person name="Wang H."/>
            <person name="Yang Z."/>
            <person name="Liu X."/>
            <person name="Jiang W."/>
            <person name="Mao L."/>
            <person name="Kong X."/>
            <person name="Jiao Y."/>
            <person name="Jia J."/>
        </authorList>
    </citation>
    <scope>NUCLEOTIDE SEQUENCE [LARGE SCALE GENOMIC DNA]</scope>
    <source>
        <strain evidence="2">cv. AL8/78</strain>
    </source>
</reference>
<keyword evidence="2" id="KW-1185">Reference proteome</keyword>
<evidence type="ECO:0000313" key="2">
    <source>
        <dbReference type="Proteomes" id="UP000015105"/>
    </source>
</evidence>
<reference evidence="1" key="3">
    <citation type="journal article" date="2017" name="Nature">
        <title>Genome sequence of the progenitor of the wheat D genome Aegilops tauschii.</title>
        <authorList>
            <person name="Luo M.C."/>
            <person name="Gu Y.Q."/>
            <person name="Puiu D."/>
            <person name="Wang H."/>
            <person name="Twardziok S.O."/>
            <person name="Deal K.R."/>
            <person name="Huo N."/>
            <person name="Zhu T."/>
            <person name="Wang L."/>
            <person name="Wang Y."/>
            <person name="McGuire P.E."/>
            <person name="Liu S."/>
            <person name="Long H."/>
            <person name="Ramasamy R.K."/>
            <person name="Rodriguez J.C."/>
            <person name="Van S.L."/>
            <person name="Yuan L."/>
            <person name="Wang Z."/>
            <person name="Xia Z."/>
            <person name="Xiao L."/>
            <person name="Anderson O.D."/>
            <person name="Ouyang S."/>
            <person name="Liang Y."/>
            <person name="Zimin A.V."/>
            <person name="Pertea G."/>
            <person name="Qi P."/>
            <person name="Bennetzen J.L."/>
            <person name="Dai X."/>
            <person name="Dawson M.W."/>
            <person name="Muller H.G."/>
            <person name="Kugler K."/>
            <person name="Rivarola-Duarte L."/>
            <person name="Spannagl M."/>
            <person name="Mayer K.F.X."/>
            <person name="Lu F.H."/>
            <person name="Bevan M.W."/>
            <person name="Leroy P."/>
            <person name="Li P."/>
            <person name="You F.M."/>
            <person name="Sun Q."/>
            <person name="Liu Z."/>
            <person name="Lyons E."/>
            <person name="Wicker T."/>
            <person name="Salzberg S.L."/>
            <person name="Devos K.M."/>
            <person name="Dvorak J."/>
        </authorList>
    </citation>
    <scope>NUCLEOTIDE SEQUENCE [LARGE SCALE GENOMIC DNA]</scope>
    <source>
        <strain evidence="1">cv. AL8/78</strain>
    </source>
</reference>
<accession>A0A453JLA0</accession>
<name>A0A453JLA0_AEGTS</name>
<dbReference type="EnsemblPlants" id="AET5Gv20106800.2">
    <property type="protein sequence ID" value="AET5Gv20106800.2"/>
    <property type="gene ID" value="AET5Gv20106800"/>
</dbReference>
<dbReference type="Proteomes" id="UP000015105">
    <property type="component" value="Chromosome 5D"/>
</dbReference>
<sequence>MDDLEHCHLVPVWGAASLMPELCAWACRSHFSCGCCQGPVAAYYVAVASSFSCQFCHIPILLAVDRLH</sequence>
<reference evidence="1" key="5">
    <citation type="journal article" date="2021" name="G3 (Bethesda)">
        <title>Aegilops tauschii genome assembly Aet v5.0 features greater sequence contiguity and improved annotation.</title>
        <authorList>
            <person name="Wang L."/>
            <person name="Zhu T."/>
            <person name="Rodriguez J.C."/>
            <person name="Deal K.R."/>
            <person name="Dubcovsky J."/>
            <person name="McGuire P.E."/>
            <person name="Lux T."/>
            <person name="Spannagl M."/>
            <person name="Mayer K.F.X."/>
            <person name="Baldrich P."/>
            <person name="Meyers B.C."/>
            <person name="Huo N."/>
            <person name="Gu Y.Q."/>
            <person name="Zhou H."/>
            <person name="Devos K.M."/>
            <person name="Bennetzen J.L."/>
            <person name="Unver T."/>
            <person name="Budak H."/>
            <person name="Gulick P.J."/>
            <person name="Galiba G."/>
            <person name="Kalapos B."/>
            <person name="Nelson D.R."/>
            <person name="Li P."/>
            <person name="You F.M."/>
            <person name="Luo M.C."/>
            <person name="Dvorak J."/>
        </authorList>
    </citation>
    <scope>NUCLEOTIDE SEQUENCE [LARGE SCALE GENOMIC DNA]</scope>
    <source>
        <strain evidence="1">cv. AL8/78</strain>
    </source>
</reference>
<organism evidence="1 2">
    <name type="scientific">Aegilops tauschii subsp. strangulata</name>
    <name type="common">Goatgrass</name>
    <dbReference type="NCBI Taxonomy" id="200361"/>
    <lineage>
        <taxon>Eukaryota</taxon>
        <taxon>Viridiplantae</taxon>
        <taxon>Streptophyta</taxon>
        <taxon>Embryophyta</taxon>
        <taxon>Tracheophyta</taxon>
        <taxon>Spermatophyta</taxon>
        <taxon>Magnoliopsida</taxon>
        <taxon>Liliopsida</taxon>
        <taxon>Poales</taxon>
        <taxon>Poaceae</taxon>
        <taxon>BOP clade</taxon>
        <taxon>Pooideae</taxon>
        <taxon>Triticodae</taxon>
        <taxon>Triticeae</taxon>
        <taxon>Triticinae</taxon>
        <taxon>Aegilops</taxon>
    </lineage>
</organism>
<dbReference type="Gramene" id="AET5Gv20106800.2">
    <property type="protein sequence ID" value="AET5Gv20106800.2"/>
    <property type="gene ID" value="AET5Gv20106800"/>
</dbReference>
<evidence type="ECO:0000313" key="1">
    <source>
        <dbReference type="EnsemblPlants" id="AET5Gv20106800.2"/>
    </source>
</evidence>
<protein>
    <submittedName>
        <fullName evidence="1">Uncharacterized protein</fullName>
    </submittedName>
</protein>